<feature type="domain" description="Glycosyltransferase 2-like" evidence="1">
    <location>
        <begin position="8"/>
        <end position="167"/>
    </location>
</feature>
<dbReference type="SUPFAM" id="SSF53448">
    <property type="entry name" value="Nucleotide-diphospho-sugar transferases"/>
    <property type="match status" value="1"/>
</dbReference>
<name>A0A413CXQ5_9FIRM</name>
<dbReference type="InterPro" id="IPR029044">
    <property type="entry name" value="Nucleotide-diphossugar_trans"/>
</dbReference>
<gene>
    <name evidence="2" type="ORF">DWV56_02255</name>
</gene>
<organism evidence="2 3">
    <name type="scientific">Holdemanella biformis</name>
    <dbReference type="NCBI Taxonomy" id="1735"/>
    <lineage>
        <taxon>Bacteria</taxon>
        <taxon>Bacillati</taxon>
        <taxon>Bacillota</taxon>
        <taxon>Erysipelotrichia</taxon>
        <taxon>Erysipelotrichales</taxon>
        <taxon>Erysipelotrichaceae</taxon>
        <taxon>Holdemanella</taxon>
    </lineage>
</organism>
<evidence type="ECO:0000259" key="1">
    <source>
        <dbReference type="Pfam" id="PF00535"/>
    </source>
</evidence>
<dbReference type="RefSeq" id="WP_118356749.1">
    <property type="nucleotide sequence ID" value="NZ_QSAT01000004.1"/>
</dbReference>
<dbReference type="Proteomes" id="UP000284651">
    <property type="component" value="Unassembled WGS sequence"/>
</dbReference>
<evidence type="ECO:0000313" key="2">
    <source>
        <dbReference type="EMBL" id="RGW76392.1"/>
    </source>
</evidence>
<dbReference type="Pfam" id="PF00535">
    <property type="entry name" value="Glycos_transf_2"/>
    <property type="match status" value="1"/>
</dbReference>
<keyword evidence="2" id="KW-0808">Transferase</keyword>
<dbReference type="AlphaFoldDB" id="A0A413CXQ5"/>
<protein>
    <submittedName>
        <fullName evidence="2">Glycosyltransferase</fullName>
    </submittedName>
</protein>
<evidence type="ECO:0000313" key="3">
    <source>
        <dbReference type="Proteomes" id="UP000284651"/>
    </source>
</evidence>
<dbReference type="CDD" id="cd00761">
    <property type="entry name" value="Glyco_tranf_GTA_type"/>
    <property type="match status" value="1"/>
</dbReference>
<comment type="caution">
    <text evidence="2">The sequence shown here is derived from an EMBL/GenBank/DDBJ whole genome shotgun (WGS) entry which is preliminary data.</text>
</comment>
<accession>A0A413CXQ5</accession>
<dbReference type="Gene3D" id="3.90.550.10">
    <property type="entry name" value="Spore Coat Polysaccharide Biosynthesis Protein SpsA, Chain A"/>
    <property type="match status" value="1"/>
</dbReference>
<proteinExistence type="predicted"/>
<dbReference type="InterPro" id="IPR001173">
    <property type="entry name" value="Glyco_trans_2-like"/>
</dbReference>
<dbReference type="GO" id="GO:0016740">
    <property type="term" value="F:transferase activity"/>
    <property type="evidence" value="ECO:0007669"/>
    <property type="project" value="UniProtKB-KW"/>
</dbReference>
<sequence length="264" mass="30534">MFNRNDHSFVICAYKENPHLEMTIQSLLNQTIKSKVFISTSTPNDHIKGLCEKYGLELFVNPSPKNAGADWNWAYDHAPTPLVTIAHQDDYYEPDFLEKTLKYIGNKHDFILAFTDYYEIRNDKKIYTNKILKVKRMMLAPLKKDKNQTSKFIRRRILSIGCPICCPAATYNKVVAGKSIFDTNYINSCDYKTWCDLAELNGEFIYIDKPLLGHRIYAESATSKNLGENIRKKEDLEIMSLYWPKFIANGINTVYALSEKSNKL</sequence>
<reference evidence="2 3" key="1">
    <citation type="submission" date="2018-08" db="EMBL/GenBank/DDBJ databases">
        <title>A genome reference for cultivated species of the human gut microbiota.</title>
        <authorList>
            <person name="Zou Y."/>
            <person name="Xue W."/>
            <person name="Luo G."/>
        </authorList>
    </citation>
    <scope>NUCLEOTIDE SEQUENCE [LARGE SCALE GENOMIC DNA]</scope>
    <source>
        <strain evidence="2 3">AF10-31</strain>
    </source>
</reference>
<dbReference type="EMBL" id="QSAT01000004">
    <property type="protein sequence ID" value="RGW76392.1"/>
    <property type="molecule type" value="Genomic_DNA"/>
</dbReference>